<gene>
    <name evidence="12" type="ORF">V2H45_03745</name>
</gene>
<accession>A0AAW9PTX5</accession>
<dbReference type="InterPro" id="IPR036890">
    <property type="entry name" value="HATPase_C_sf"/>
</dbReference>
<dbReference type="Proteomes" id="UP001333818">
    <property type="component" value="Unassembled WGS sequence"/>
</dbReference>
<dbReference type="InterPro" id="IPR058544">
    <property type="entry name" value="ETR1_N"/>
</dbReference>
<dbReference type="SMART" id="SM00086">
    <property type="entry name" value="PAC"/>
    <property type="match status" value="3"/>
</dbReference>
<proteinExistence type="predicted"/>
<dbReference type="Pfam" id="PF07568">
    <property type="entry name" value="HisKA_2"/>
    <property type="match status" value="1"/>
</dbReference>
<evidence type="ECO:0000256" key="3">
    <source>
        <dbReference type="ARBA" id="ARBA00022553"/>
    </source>
</evidence>
<dbReference type="PROSITE" id="PS50109">
    <property type="entry name" value="HIS_KIN"/>
    <property type="match status" value="1"/>
</dbReference>
<dbReference type="SUPFAM" id="SSF55874">
    <property type="entry name" value="ATPase domain of HSP90 chaperone/DNA topoisomerase II/histidine kinase"/>
    <property type="match status" value="1"/>
</dbReference>
<dbReference type="SMART" id="SM00091">
    <property type="entry name" value="PAS"/>
    <property type="match status" value="3"/>
</dbReference>
<evidence type="ECO:0000259" key="11">
    <source>
        <dbReference type="PROSITE" id="PS50113"/>
    </source>
</evidence>
<evidence type="ECO:0000256" key="6">
    <source>
        <dbReference type="ARBA" id="ARBA00022777"/>
    </source>
</evidence>
<dbReference type="InterPro" id="IPR000700">
    <property type="entry name" value="PAS-assoc_C"/>
</dbReference>
<evidence type="ECO:0000256" key="7">
    <source>
        <dbReference type="ARBA" id="ARBA00022840"/>
    </source>
</evidence>
<dbReference type="GO" id="GO:0004673">
    <property type="term" value="F:protein histidine kinase activity"/>
    <property type="evidence" value="ECO:0007669"/>
    <property type="project" value="UniProtKB-EC"/>
</dbReference>
<dbReference type="InterPro" id="IPR001610">
    <property type="entry name" value="PAC"/>
</dbReference>
<evidence type="ECO:0000259" key="10">
    <source>
        <dbReference type="PROSITE" id="PS50109"/>
    </source>
</evidence>
<dbReference type="Pfam" id="PF13426">
    <property type="entry name" value="PAS_9"/>
    <property type="match status" value="2"/>
</dbReference>
<keyword evidence="5" id="KW-0547">Nucleotide-binding</keyword>
<feature type="domain" description="PAC" evidence="11">
    <location>
        <begin position="517"/>
        <end position="568"/>
    </location>
</feature>
<keyword evidence="9" id="KW-1133">Transmembrane helix</keyword>
<evidence type="ECO:0000256" key="9">
    <source>
        <dbReference type="SAM" id="Phobius"/>
    </source>
</evidence>
<keyword evidence="4" id="KW-0808">Transferase</keyword>
<dbReference type="Pfam" id="PF08448">
    <property type="entry name" value="PAS_4"/>
    <property type="match status" value="1"/>
</dbReference>
<dbReference type="SUPFAM" id="SSF55785">
    <property type="entry name" value="PYP-like sensor domain (PAS domain)"/>
    <property type="match status" value="3"/>
</dbReference>
<evidence type="ECO:0000256" key="1">
    <source>
        <dbReference type="ARBA" id="ARBA00000085"/>
    </source>
</evidence>
<dbReference type="SMART" id="SM00387">
    <property type="entry name" value="HATPase_c"/>
    <property type="match status" value="1"/>
</dbReference>
<dbReference type="InterPro" id="IPR005467">
    <property type="entry name" value="His_kinase_dom"/>
</dbReference>
<dbReference type="PANTHER" id="PTHR41523">
    <property type="entry name" value="TWO-COMPONENT SYSTEM SENSOR PROTEIN"/>
    <property type="match status" value="1"/>
</dbReference>
<dbReference type="EMBL" id="JAZBJZ010000008">
    <property type="protein sequence ID" value="MEE3715856.1"/>
    <property type="molecule type" value="Genomic_DNA"/>
</dbReference>
<dbReference type="Pfam" id="PF25487">
    <property type="entry name" value="ETR1_N"/>
    <property type="match status" value="1"/>
</dbReference>
<dbReference type="InterPro" id="IPR011495">
    <property type="entry name" value="Sig_transdc_His_kin_sub2_dim/P"/>
</dbReference>
<dbReference type="CDD" id="cd00130">
    <property type="entry name" value="PAS"/>
    <property type="match status" value="2"/>
</dbReference>
<keyword evidence="9" id="KW-0812">Transmembrane</keyword>
<dbReference type="AlphaFoldDB" id="A0AAW9PTX5"/>
<dbReference type="InterPro" id="IPR000014">
    <property type="entry name" value="PAS"/>
</dbReference>
<dbReference type="EC" id="2.7.13.3" evidence="2"/>
<dbReference type="Gene3D" id="3.30.450.20">
    <property type="entry name" value="PAS domain"/>
    <property type="match status" value="3"/>
</dbReference>
<comment type="caution">
    <text evidence="12">The sequence shown here is derived from an EMBL/GenBank/DDBJ whole genome shotgun (WGS) entry which is preliminary data.</text>
</comment>
<reference evidence="12" key="1">
    <citation type="submission" date="2024-01" db="EMBL/GenBank/DDBJ databases">
        <title>Bank of Algae and Cyanobacteria of the Azores (BACA) strain genomes.</title>
        <authorList>
            <person name="Luz R."/>
            <person name="Cordeiro R."/>
            <person name="Fonseca A."/>
            <person name="Goncalves V."/>
        </authorList>
    </citation>
    <scope>NUCLEOTIDE SEQUENCE</scope>
    <source>
        <strain evidence="12">BACA0141</strain>
    </source>
</reference>
<comment type="catalytic activity">
    <reaction evidence="1">
        <text>ATP + protein L-histidine = ADP + protein N-phospho-L-histidine.</text>
        <dbReference type="EC" id="2.7.13.3"/>
    </reaction>
</comment>
<keyword evidence="13" id="KW-1185">Reference proteome</keyword>
<evidence type="ECO:0000256" key="8">
    <source>
        <dbReference type="ARBA" id="ARBA00023026"/>
    </source>
</evidence>
<dbReference type="Gene3D" id="3.30.565.10">
    <property type="entry name" value="Histidine kinase-like ATPase, C-terminal domain"/>
    <property type="match status" value="1"/>
</dbReference>
<protein>
    <recommendedName>
        <fullName evidence="2">histidine kinase</fullName>
        <ecNumber evidence="2">2.7.13.3</ecNumber>
    </recommendedName>
</protein>
<evidence type="ECO:0000256" key="5">
    <source>
        <dbReference type="ARBA" id="ARBA00022741"/>
    </source>
</evidence>
<feature type="transmembrane region" description="Helical" evidence="9">
    <location>
        <begin position="27"/>
        <end position="51"/>
    </location>
</feature>
<dbReference type="GO" id="GO:0005524">
    <property type="term" value="F:ATP binding"/>
    <property type="evidence" value="ECO:0007669"/>
    <property type="project" value="UniProtKB-KW"/>
</dbReference>
<evidence type="ECO:0000313" key="12">
    <source>
        <dbReference type="EMBL" id="MEE3715856.1"/>
    </source>
</evidence>
<dbReference type="PROSITE" id="PS50113">
    <property type="entry name" value="PAC"/>
    <property type="match status" value="2"/>
</dbReference>
<dbReference type="Pfam" id="PF02518">
    <property type="entry name" value="HATPase_c"/>
    <property type="match status" value="1"/>
</dbReference>
<dbReference type="InterPro" id="IPR035965">
    <property type="entry name" value="PAS-like_dom_sf"/>
</dbReference>
<evidence type="ECO:0000313" key="13">
    <source>
        <dbReference type="Proteomes" id="UP001333818"/>
    </source>
</evidence>
<dbReference type="InterPro" id="IPR003594">
    <property type="entry name" value="HATPase_dom"/>
</dbReference>
<keyword evidence="9" id="KW-0472">Membrane</keyword>
<dbReference type="InterPro" id="IPR013656">
    <property type="entry name" value="PAS_4"/>
</dbReference>
<dbReference type="NCBIfam" id="TIGR00229">
    <property type="entry name" value="sensory_box"/>
    <property type="match status" value="2"/>
</dbReference>
<dbReference type="PANTHER" id="PTHR41523:SF8">
    <property type="entry name" value="ETHYLENE RESPONSE SENSOR PROTEIN"/>
    <property type="match status" value="1"/>
</dbReference>
<sequence>MELIQEFFTSGGFIPHGHCYLWKTELVWLHLLSDLLIAIAYYSIPISLIYFVRKREDLPFRWIFLLFGVFIILCGTTHVMEIWTLWHPTYWVSGTIKTLTAIVSVFTAASLIPLLPKVLAMPTLSELEAINIALAKEIAERKEVELELSHNLDLREAIYNEATDALFLVDTTTLLIIDCNPCAVEMFEVNSKEELIGIEGQALQKRQFSDRELTAILEDISNKGFWRGDIEYVTKKGKHFWGNLAAKHINVAGQDMNLVRVKNINDRKLAEQEAQEGKRILDALMEYIPDGITIADAPDVNIRRVSKYGEQLTGRSREVLEDIPADRHVQEWGIFRIDGITPATNEELPLTRAVQKGENVIDEEWVLQKPDGSQIVILCNAGPIRDEENAVTGGVIAWRDITDRKRVEEYINNLNIELEARVLERTLELSRANAELETEVNERKRTEERFDLVLKNSPITVFTQDRDLRYTWVYNPALGVDYESVIGKLDAEILTLEEDAQRLSHLKQQVLTNGIGRREEVHVSTHDETRYFDLTVEPLHDRDREIIGIGCVALDITQRKESEVQLRAAYDREIVLMKEIHHRVKNNLQIISGLLYLQSRQVGEPKTQAIIQSSRDRILSMALLHEKLYRSRDLEHIDFIGYIQSLTLSLENSYASRSTNISLNINAEPVKVDIDTAMYCGLIVNELVSNALKYAFPEGRSGQITIEFHKGEPDGYTLIVRDNGIGMNEAIDLKHAKNLGLQLVYSLATQQLKGQISLEHQGGMAFKITFTIKP</sequence>
<keyword evidence="6 12" id="KW-0418">Kinase</keyword>
<keyword evidence="3" id="KW-0597">Phosphoprotein</keyword>
<feature type="transmembrane region" description="Helical" evidence="9">
    <location>
        <begin position="63"/>
        <end position="86"/>
    </location>
</feature>
<evidence type="ECO:0000256" key="4">
    <source>
        <dbReference type="ARBA" id="ARBA00022679"/>
    </source>
</evidence>
<dbReference type="RefSeq" id="WP_330482280.1">
    <property type="nucleotide sequence ID" value="NZ_JAZBJZ010000008.1"/>
</dbReference>
<keyword evidence="8" id="KW-0843">Virulence</keyword>
<name>A0AAW9PTX5_9CYAN</name>
<feature type="domain" description="PAC" evidence="11">
    <location>
        <begin position="361"/>
        <end position="413"/>
    </location>
</feature>
<feature type="domain" description="Histidine kinase" evidence="10">
    <location>
        <begin position="579"/>
        <end position="774"/>
    </location>
</feature>
<organism evidence="12 13">
    <name type="scientific">Tumidithrix elongata BACA0141</name>
    <dbReference type="NCBI Taxonomy" id="2716417"/>
    <lineage>
        <taxon>Bacteria</taxon>
        <taxon>Bacillati</taxon>
        <taxon>Cyanobacteriota</taxon>
        <taxon>Cyanophyceae</taxon>
        <taxon>Pseudanabaenales</taxon>
        <taxon>Pseudanabaenaceae</taxon>
        <taxon>Tumidithrix</taxon>
        <taxon>Tumidithrix elongata</taxon>
    </lineage>
</organism>
<evidence type="ECO:0000256" key="2">
    <source>
        <dbReference type="ARBA" id="ARBA00012438"/>
    </source>
</evidence>
<keyword evidence="7" id="KW-0067">ATP-binding</keyword>